<keyword evidence="1" id="KW-0732">Signal</keyword>
<accession>A0A1S1HVU8</accession>
<comment type="caution">
    <text evidence="2">The sequence shown here is derived from an EMBL/GenBank/DDBJ whole genome shotgun (WGS) entry which is preliminary data.</text>
</comment>
<gene>
    <name evidence="2" type="ORF">A3Q29_13200</name>
</gene>
<keyword evidence="3" id="KW-1185">Reference proteome</keyword>
<evidence type="ECO:0000256" key="1">
    <source>
        <dbReference type="ARBA" id="ARBA00022729"/>
    </source>
</evidence>
<protein>
    <submittedName>
        <fullName evidence="2">Uncharacterized protein</fullName>
    </submittedName>
</protein>
<dbReference type="AlphaFoldDB" id="A0A1S1HVU8"/>
<organism evidence="2 3">
    <name type="scientific">Providencia stuartii</name>
    <dbReference type="NCBI Taxonomy" id="588"/>
    <lineage>
        <taxon>Bacteria</taxon>
        <taxon>Pseudomonadati</taxon>
        <taxon>Pseudomonadota</taxon>
        <taxon>Gammaproteobacteria</taxon>
        <taxon>Enterobacterales</taxon>
        <taxon>Morganellaceae</taxon>
        <taxon>Providencia</taxon>
    </lineage>
</organism>
<dbReference type="Pfam" id="PF12951">
    <property type="entry name" value="PATR"/>
    <property type="match status" value="1"/>
</dbReference>
<dbReference type="InterPro" id="IPR011050">
    <property type="entry name" value="Pectin_lyase_fold/virulence"/>
</dbReference>
<name>A0A1S1HVU8_PROST</name>
<dbReference type="EMBL" id="LVIE01000024">
    <property type="protein sequence ID" value="OHT25496.1"/>
    <property type="molecule type" value="Genomic_DNA"/>
</dbReference>
<reference evidence="2 3" key="1">
    <citation type="submission" date="2016-03" db="EMBL/GenBank/DDBJ databases">
        <title>Genome sequence of Providencia stuartii strain, isolated from the salivary glands of larval Lucilia sericata.</title>
        <authorList>
            <person name="Yuan Y."/>
            <person name="Zhang Y."/>
            <person name="Fu S."/>
            <person name="Crippen T.L."/>
            <person name="Visi D."/>
            <person name="Benbow M.E."/>
            <person name="Allen M."/>
            <person name="Tomberlin J.K."/>
            <person name="Sze S.-H."/>
            <person name="Tarone A.M."/>
        </authorList>
    </citation>
    <scope>NUCLEOTIDE SEQUENCE [LARGE SCALE GENOMIC DNA]</scope>
    <source>
        <strain evidence="2 3">Crippen</strain>
    </source>
</reference>
<evidence type="ECO:0000313" key="3">
    <source>
        <dbReference type="Proteomes" id="UP000179588"/>
    </source>
</evidence>
<dbReference type="SUPFAM" id="SSF51126">
    <property type="entry name" value="Pectin lyase-like"/>
    <property type="match status" value="1"/>
</dbReference>
<evidence type="ECO:0000313" key="2">
    <source>
        <dbReference type="EMBL" id="OHT25496.1"/>
    </source>
</evidence>
<dbReference type="InterPro" id="IPR013425">
    <property type="entry name" value="Autotrns_rpt"/>
</dbReference>
<dbReference type="Proteomes" id="UP000179588">
    <property type="component" value="Unassembled WGS sequence"/>
</dbReference>
<dbReference type="NCBIfam" id="TIGR02601">
    <property type="entry name" value="autotrns_rpt"/>
    <property type="match status" value="1"/>
</dbReference>
<proteinExistence type="predicted"/>
<sequence length="213" mass="22855">MLGQTVTTSNDFQSLIADAQLDLRSLLEMGCNSTIADCIVDNSTADELQKKKEQYTWSLTYGLPAIGPTDLAPVVPEGAEILLATRFPYLTNEQRRDVLATTEIESGHALDDGSGWARLNLYAAVDGYGAFNGDIHIIMDSSKGGFNAYDVWGNDITGDGHFIKDGSGALELTGNNSFSGTTTVMEGGLIINGYMVIHSLMFKIMGSFQALAP</sequence>